<organism evidence="11 12">
    <name type="scientific">Gnathostoma spinigerum</name>
    <dbReference type="NCBI Taxonomy" id="75299"/>
    <lineage>
        <taxon>Eukaryota</taxon>
        <taxon>Metazoa</taxon>
        <taxon>Ecdysozoa</taxon>
        <taxon>Nematoda</taxon>
        <taxon>Chromadorea</taxon>
        <taxon>Rhabditida</taxon>
        <taxon>Spirurina</taxon>
        <taxon>Gnathostomatomorpha</taxon>
        <taxon>Gnathostomatoidea</taxon>
        <taxon>Gnathostomatidae</taxon>
        <taxon>Gnathostoma</taxon>
    </lineage>
</organism>
<evidence type="ECO:0000256" key="3">
    <source>
        <dbReference type="ARBA" id="ARBA00009045"/>
    </source>
</evidence>
<evidence type="ECO:0000256" key="5">
    <source>
        <dbReference type="ARBA" id="ARBA00022692"/>
    </source>
</evidence>
<accession>A0ABD6F205</accession>
<dbReference type="Pfam" id="PF01694">
    <property type="entry name" value="Rhomboid"/>
    <property type="match status" value="1"/>
</dbReference>
<dbReference type="PANTHER" id="PTHR43731">
    <property type="entry name" value="RHOMBOID PROTEASE"/>
    <property type="match status" value="1"/>
</dbReference>
<comment type="caution">
    <text evidence="11">The sequence shown here is derived from an EMBL/GenBank/DDBJ whole genome shotgun (WGS) entry which is preliminary data.</text>
</comment>
<keyword evidence="5 9" id="KW-0812">Transmembrane</keyword>
<sequence>MFERTYQCTRWLLVGPNLFGSLRNQCRFHRFDRAQIRSRLIKYSTPRGAQPSGPLTLRRIDSVPLRPPKDLWKALGFTAVVGGVTFTFAIISDFERSKRRIRRYWNDAMEMFGSVQRKYQFYESSFSDGQKSSLIIIALNAVVFAMWKLKALEPLMWRWFTNSFCSKSLCFPMVLSAFSHSNWLHLGVNMYVLYSFAGVSIDRFLGMSQFAAFYITAAVISSFTSLVHKCVVRSPSRALGASGAILAVLAYTCVMIPDARLQIIFLPVFDFSAQTAVISLLLFDLLGLLLRFRLFDHSAHLGGTLFGIFYGLYGERIIWREYGNKVIKFYRKITGPG</sequence>
<dbReference type="Gene3D" id="1.20.1540.10">
    <property type="entry name" value="Rhomboid-like"/>
    <property type="match status" value="1"/>
</dbReference>
<name>A0ABD6F205_9BILA</name>
<dbReference type="GO" id="GO:0006508">
    <property type="term" value="P:proteolysis"/>
    <property type="evidence" value="ECO:0007669"/>
    <property type="project" value="UniProtKB-ARBA"/>
</dbReference>
<evidence type="ECO:0000313" key="11">
    <source>
        <dbReference type="EMBL" id="MFH4983347.1"/>
    </source>
</evidence>
<feature type="transmembrane region" description="Helical" evidence="9">
    <location>
        <begin position="182"/>
        <end position="201"/>
    </location>
</feature>
<feature type="transmembrane region" description="Helical" evidence="9">
    <location>
        <begin position="207"/>
        <end position="227"/>
    </location>
</feature>
<evidence type="ECO:0000256" key="2">
    <source>
        <dbReference type="ARBA" id="ARBA00004141"/>
    </source>
</evidence>
<evidence type="ECO:0000313" key="12">
    <source>
        <dbReference type="Proteomes" id="UP001608902"/>
    </source>
</evidence>
<dbReference type="SUPFAM" id="SSF144091">
    <property type="entry name" value="Rhomboid-like"/>
    <property type="match status" value="1"/>
</dbReference>
<dbReference type="InterPro" id="IPR035952">
    <property type="entry name" value="Rhomboid-like_sf"/>
</dbReference>
<evidence type="ECO:0000259" key="10">
    <source>
        <dbReference type="Pfam" id="PF01694"/>
    </source>
</evidence>
<keyword evidence="7 9" id="KW-1133">Transmembrane helix</keyword>
<dbReference type="GO" id="GO:0051604">
    <property type="term" value="P:protein maturation"/>
    <property type="evidence" value="ECO:0007669"/>
    <property type="project" value="UniProtKB-ARBA"/>
</dbReference>
<evidence type="ECO:0000256" key="8">
    <source>
        <dbReference type="ARBA" id="ARBA00023136"/>
    </source>
</evidence>
<evidence type="ECO:0000256" key="7">
    <source>
        <dbReference type="ARBA" id="ARBA00022989"/>
    </source>
</evidence>
<dbReference type="PANTHER" id="PTHR43731:SF14">
    <property type="entry name" value="PRESENILIN-ASSOCIATED RHOMBOID-LIKE PROTEIN, MITOCHONDRIAL"/>
    <property type="match status" value="1"/>
</dbReference>
<evidence type="ECO:0000256" key="4">
    <source>
        <dbReference type="ARBA" id="ARBA00013039"/>
    </source>
</evidence>
<evidence type="ECO:0000256" key="9">
    <source>
        <dbReference type="SAM" id="Phobius"/>
    </source>
</evidence>
<dbReference type="FunFam" id="1.20.1540.10:FF:000012">
    <property type="entry name" value="Rhomboid family protein"/>
    <property type="match status" value="1"/>
</dbReference>
<evidence type="ECO:0000256" key="6">
    <source>
        <dbReference type="ARBA" id="ARBA00022801"/>
    </source>
</evidence>
<proteinExistence type="inferred from homology"/>
<dbReference type="Proteomes" id="UP001608902">
    <property type="component" value="Unassembled WGS sequence"/>
</dbReference>
<comment type="catalytic activity">
    <reaction evidence="1">
        <text>Cleaves type-1 transmembrane domains using a catalytic dyad composed of serine and histidine that are contributed by different transmembrane domains.</text>
        <dbReference type="EC" id="3.4.21.105"/>
    </reaction>
</comment>
<protein>
    <recommendedName>
        <fullName evidence="4">rhomboid protease</fullName>
        <ecNumber evidence="4">3.4.21.105</ecNumber>
    </recommendedName>
</protein>
<feature type="domain" description="Peptidase S54 rhomboid" evidence="10">
    <location>
        <begin position="173"/>
        <end position="313"/>
    </location>
</feature>
<evidence type="ECO:0000256" key="1">
    <source>
        <dbReference type="ARBA" id="ARBA00000156"/>
    </source>
</evidence>
<comment type="subcellular location">
    <subcellularLocation>
        <location evidence="2">Membrane</location>
        <topology evidence="2">Multi-pass membrane protein</topology>
    </subcellularLocation>
</comment>
<keyword evidence="8 9" id="KW-0472">Membrane</keyword>
<reference evidence="11 12" key="1">
    <citation type="submission" date="2024-08" db="EMBL/GenBank/DDBJ databases">
        <title>Gnathostoma spinigerum genome.</title>
        <authorList>
            <person name="Gonzalez-Bertolin B."/>
            <person name="Monzon S."/>
            <person name="Zaballos A."/>
            <person name="Jimenez P."/>
            <person name="Dekumyoy P."/>
            <person name="Varona S."/>
            <person name="Cuesta I."/>
            <person name="Sumanam S."/>
            <person name="Adisakwattana P."/>
            <person name="Gasser R.B."/>
            <person name="Hernandez-Gonzalez A."/>
            <person name="Young N.D."/>
            <person name="Perteguer M.J."/>
        </authorList>
    </citation>
    <scope>NUCLEOTIDE SEQUENCE [LARGE SCALE GENOMIC DNA]</scope>
    <source>
        <strain evidence="11">AL3</strain>
        <tissue evidence="11">Liver</tissue>
    </source>
</reference>
<feature type="transmembrane region" description="Helical" evidence="9">
    <location>
        <begin position="263"/>
        <end position="290"/>
    </location>
</feature>
<feature type="transmembrane region" description="Helical" evidence="9">
    <location>
        <begin position="239"/>
        <end position="257"/>
    </location>
</feature>
<dbReference type="InterPro" id="IPR022764">
    <property type="entry name" value="Peptidase_S54_rhomboid_dom"/>
</dbReference>
<dbReference type="GO" id="GO:0016020">
    <property type="term" value="C:membrane"/>
    <property type="evidence" value="ECO:0007669"/>
    <property type="project" value="UniProtKB-SubCell"/>
</dbReference>
<dbReference type="GO" id="GO:0016787">
    <property type="term" value="F:hydrolase activity"/>
    <property type="evidence" value="ECO:0007669"/>
    <property type="project" value="UniProtKB-KW"/>
</dbReference>
<dbReference type="AlphaFoldDB" id="A0ABD6F205"/>
<feature type="transmembrane region" description="Helical" evidence="9">
    <location>
        <begin position="74"/>
        <end position="94"/>
    </location>
</feature>
<comment type="similarity">
    <text evidence="3">Belongs to the peptidase S54 family.</text>
</comment>
<keyword evidence="6" id="KW-0378">Hydrolase</keyword>
<keyword evidence="12" id="KW-1185">Reference proteome</keyword>
<dbReference type="InterPro" id="IPR050925">
    <property type="entry name" value="Rhomboid_protease_S54"/>
</dbReference>
<dbReference type="EMBL" id="JBGFUD010011974">
    <property type="protein sequence ID" value="MFH4983347.1"/>
    <property type="molecule type" value="Genomic_DNA"/>
</dbReference>
<dbReference type="EC" id="3.4.21.105" evidence="4"/>
<gene>
    <name evidence="11" type="ORF">AB6A40_010056</name>
</gene>